<proteinExistence type="predicted"/>
<dbReference type="Proteomes" id="UP000005442">
    <property type="component" value="Chromosome"/>
</dbReference>
<dbReference type="EMBL" id="CP003169">
    <property type="protein sequence ID" value="AEV76367.1"/>
    <property type="molecule type" value="Genomic_DNA"/>
</dbReference>
<dbReference type="KEGG" id="mrh:MycrhN_5902"/>
<evidence type="ECO:0000313" key="2">
    <source>
        <dbReference type="Proteomes" id="UP000005442"/>
    </source>
</evidence>
<gene>
    <name evidence="1" type="ordered locus">MycrhN_5902</name>
</gene>
<dbReference type="PATRIC" id="fig|710685.3.peg.5930"/>
<evidence type="ECO:0000313" key="1">
    <source>
        <dbReference type="EMBL" id="AEV76367.1"/>
    </source>
</evidence>
<dbReference type="HOGENOM" id="CLU_141082_2_0_11"/>
<dbReference type="AlphaFoldDB" id="G8RQA1"/>
<accession>G8RQA1</accession>
<organism evidence="1 2">
    <name type="scientific">Mycolicibacterium rhodesiae (strain NBB3)</name>
    <name type="common">Mycobacterium rhodesiae</name>
    <dbReference type="NCBI Taxonomy" id="710685"/>
    <lineage>
        <taxon>Bacteria</taxon>
        <taxon>Bacillati</taxon>
        <taxon>Actinomycetota</taxon>
        <taxon>Actinomycetes</taxon>
        <taxon>Mycobacteriales</taxon>
        <taxon>Mycobacteriaceae</taxon>
        <taxon>Mycolicibacterium</taxon>
    </lineage>
</organism>
<dbReference type="OrthoDB" id="3778270at2"/>
<dbReference type="InterPro" id="IPR012349">
    <property type="entry name" value="Split_barrel_FMN-bd"/>
</dbReference>
<dbReference type="RefSeq" id="WP_014214104.1">
    <property type="nucleotide sequence ID" value="NC_016604.1"/>
</dbReference>
<reference evidence="1 2" key="1">
    <citation type="submission" date="2011-12" db="EMBL/GenBank/DDBJ databases">
        <title>Complete sequence of Mycobacterium rhodesiae NBB3.</title>
        <authorList>
            <consortium name="US DOE Joint Genome Institute"/>
            <person name="Lucas S."/>
            <person name="Han J."/>
            <person name="Lapidus A."/>
            <person name="Cheng J.-F."/>
            <person name="Goodwin L."/>
            <person name="Pitluck S."/>
            <person name="Peters L."/>
            <person name="Mikhailova N."/>
            <person name="Gu W."/>
            <person name="Detter J.C."/>
            <person name="Han C."/>
            <person name="Tapia R."/>
            <person name="Land M."/>
            <person name="Hauser L."/>
            <person name="Kyrpides N."/>
            <person name="Ivanova N."/>
            <person name="Pagani I."/>
            <person name="Mattes T."/>
            <person name="Holmes A."/>
            <person name="Rutledge P."/>
            <person name="Paulsen I."/>
            <person name="Coleman N."/>
            <person name="Woyke T."/>
        </authorList>
    </citation>
    <scope>NUCLEOTIDE SEQUENCE [LARGE SCALE GENOMIC DNA]</scope>
    <source>
        <strain evidence="1 2">NBB3</strain>
    </source>
</reference>
<name>G8RQA1_MYCRN</name>
<keyword evidence="2" id="KW-1185">Reference proteome</keyword>
<dbReference type="STRING" id="710685.MycrhN_5902"/>
<evidence type="ECO:0008006" key="3">
    <source>
        <dbReference type="Google" id="ProtNLM"/>
    </source>
</evidence>
<protein>
    <recommendedName>
        <fullName evidence="3">Nitroreductase</fullName>
    </recommendedName>
</protein>
<dbReference type="Gene3D" id="2.30.110.10">
    <property type="entry name" value="Electron Transport, Fmn-binding Protein, Chain A"/>
    <property type="match status" value="1"/>
</dbReference>
<sequence length="132" mass="14840">MPTDPDRAKNAVRRFNKHVLNPVMLHLAGRKYWYAAVISHVGRRTGRQYATPVVAEPVPDGFLVPLPYGTQVDWLRNVQTAGKATITAKGRAYDVCDPEIVDAATVSALLSSWRRQTFERFGIKSYLKVRTV</sequence>
<dbReference type="eggNOG" id="ENOG5032SDH">
    <property type="taxonomic scope" value="Bacteria"/>
</dbReference>